<evidence type="ECO:0000313" key="2">
    <source>
        <dbReference type="EMBL" id="KKN68177.1"/>
    </source>
</evidence>
<organism evidence="2">
    <name type="scientific">marine sediment metagenome</name>
    <dbReference type="NCBI Taxonomy" id="412755"/>
    <lineage>
        <taxon>unclassified sequences</taxon>
        <taxon>metagenomes</taxon>
        <taxon>ecological metagenomes</taxon>
    </lineage>
</organism>
<comment type="caution">
    <text evidence="2">The sequence shown here is derived from an EMBL/GenBank/DDBJ whole genome shotgun (WGS) entry which is preliminary data.</text>
</comment>
<keyword evidence="1" id="KW-1133">Transmembrane helix</keyword>
<accession>A0A0F9T029</accession>
<feature type="transmembrane region" description="Helical" evidence="1">
    <location>
        <begin position="21"/>
        <end position="40"/>
    </location>
</feature>
<keyword evidence="1" id="KW-0812">Transmembrane</keyword>
<reference evidence="2" key="1">
    <citation type="journal article" date="2015" name="Nature">
        <title>Complex archaea that bridge the gap between prokaryotes and eukaryotes.</title>
        <authorList>
            <person name="Spang A."/>
            <person name="Saw J.H."/>
            <person name="Jorgensen S.L."/>
            <person name="Zaremba-Niedzwiedzka K."/>
            <person name="Martijn J."/>
            <person name="Lind A.E."/>
            <person name="van Eijk R."/>
            <person name="Schleper C."/>
            <person name="Guy L."/>
            <person name="Ettema T.J."/>
        </authorList>
    </citation>
    <scope>NUCLEOTIDE SEQUENCE</scope>
</reference>
<dbReference type="AlphaFoldDB" id="A0A0F9T029"/>
<gene>
    <name evidence="2" type="ORF">LCGC14_0454020</name>
</gene>
<keyword evidence="1" id="KW-0472">Membrane</keyword>
<evidence type="ECO:0000256" key="1">
    <source>
        <dbReference type="SAM" id="Phobius"/>
    </source>
</evidence>
<name>A0A0F9T029_9ZZZZ</name>
<proteinExistence type="predicted"/>
<protein>
    <submittedName>
        <fullName evidence="2">Uncharacterized protein</fullName>
    </submittedName>
</protein>
<sequence length="342" mass="37635">MSPKLKKKTTEEKTMKKTYTKGIFLTILIIMSMSVVLVIAQQSDDAAVSVTVGNSPCTVSTVEYVDASYATETAFDPDDTTIYGINVTIGDDNTLADLDRVEFYLYDDSDHGADPFGASHNGYTIINATWTESTGSWGSIAQGSFTEWTEQTSIDPGTASGLSTFEFTFRFDMSRGFYAATDIEATVRCYDDQDATNFAAAPGFVQANNYFAITISGDKSMAFGGVTSLSTNNTYTDNKTLEIYANTDYELRFDALDWTPVKDMETINAFVWDEDGVEGGLSLWVRNTEAVGLGSWASATKMTATETPITSWVLYFWFTDTGDFVADQEYTTTLTIYVYADV</sequence>
<dbReference type="EMBL" id="LAZR01000456">
    <property type="protein sequence ID" value="KKN68177.1"/>
    <property type="molecule type" value="Genomic_DNA"/>
</dbReference>